<dbReference type="InterPro" id="IPR036950">
    <property type="entry name" value="PBP_transglycosylase"/>
</dbReference>
<dbReference type="InterPro" id="IPR012338">
    <property type="entry name" value="Beta-lactam/transpept-like"/>
</dbReference>
<dbReference type="InterPro" id="IPR001264">
    <property type="entry name" value="Glyco_trans_51"/>
</dbReference>
<sequence>MKRWRAFIKIWGLKIVIVIAGLGLFLGSAGILWALTLQIPDFNSYFDQRIIAESTKLYDRTGKILLYNAHSDIRRTIVPLDQMSDHVKKATIAIEDVDFYNHRGIKPTAILRAFWVNVSSGRVEQGGSTLTQQVIKNTLLTKDKSIARKVKEAILSIKLESELPKDEILELYLNEVPYGGNLYGIEEASKAYFGKESKNLSLAEAAYLASLPQAPSYLSPYGSHQDKLEERKNLVLSRLKSLDWITDEEYQQAKAEEVLFAKPDKNSIKAPHFVFFVLEYLEDKYGQDTVKNGGFRVITSLDWELQQKAEEIVYQYGTQNAANYQARNAGLVALDPQTGQILAMVGSIDYFDLENEGNFNVTTARRQPGSAFKPFVYATAFNEGYTADTIVFDLKTEFNASCSPEHIPLSSGITCYSPTNYDGSTVGPISLKNALAQSRNIPAVKVLYLAGLKDSFDTARKLGISTLRDYRQYGLTLVLGGGEVTLLDMTSAYGVFANDGARQPYSFIMEINDRNKKTLEKYNSQSTQVLPPNTARLISNILSDNSARAPIFGTNSQLNIPGYQVAVKTGTTNDYKDAWIVGYTPSLVVGAWVGNNDNTPMDKRIAGVIVAPIWNTFMKDYLKNKSVQYFIPPEPAPSDVKPILRGIWSGLAGGELADEGVHSILHWVNKNNPQGPVPINPASDPQYYNWEAPVQAWAAATGNNFLLTPGILPSGLNEPTKEEFGSDRVEIRSLRNSYKPDDNITVSLDETRAVIKAEFFLNDRLLGTVTRTPFRFSFVPEESADLSSINTIIVIVYDSKGNKQQLEETFRLND</sequence>
<dbReference type="SUPFAM" id="SSF53955">
    <property type="entry name" value="Lysozyme-like"/>
    <property type="match status" value="1"/>
</dbReference>
<dbReference type="GO" id="GO:0071555">
    <property type="term" value="P:cell wall organization"/>
    <property type="evidence" value="ECO:0007669"/>
    <property type="project" value="UniProtKB-KW"/>
</dbReference>
<proteinExistence type="inferred from homology"/>
<dbReference type="NCBIfam" id="TIGR02074">
    <property type="entry name" value="PBP_1a_fam"/>
    <property type="match status" value="1"/>
</dbReference>
<dbReference type="Pfam" id="PF00912">
    <property type="entry name" value="Transgly"/>
    <property type="match status" value="1"/>
</dbReference>
<dbReference type="InterPro" id="IPR023346">
    <property type="entry name" value="Lysozyme-like_dom_sf"/>
</dbReference>
<keyword evidence="8" id="KW-0133">Cell shape</keyword>
<dbReference type="GO" id="GO:0008360">
    <property type="term" value="P:regulation of cell shape"/>
    <property type="evidence" value="ECO:0007669"/>
    <property type="project" value="UniProtKB-KW"/>
</dbReference>
<organism evidence="16 17">
    <name type="scientific">Candidatus Vogelbacteria bacterium RIFOXYD1_FULL_46_19</name>
    <dbReference type="NCBI Taxonomy" id="1802439"/>
    <lineage>
        <taxon>Bacteria</taxon>
        <taxon>Candidatus Vogeliibacteriota</taxon>
    </lineage>
</organism>
<evidence type="ECO:0000259" key="14">
    <source>
        <dbReference type="Pfam" id="PF00905"/>
    </source>
</evidence>
<dbReference type="GO" id="GO:0009002">
    <property type="term" value="F:serine-type D-Ala-D-Ala carboxypeptidase activity"/>
    <property type="evidence" value="ECO:0007669"/>
    <property type="project" value="UniProtKB-EC"/>
</dbReference>
<keyword evidence="6" id="KW-0808">Transferase</keyword>
<keyword evidence="3" id="KW-0121">Carboxypeptidase</keyword>
<dbReference type="Gene3D" id="3.40.710.10">
    <property type="entry name" value="DD-peptidase/beta-lactamase superfamily"/>
    <property type="match status" value="1"/>
</dbReference>
<keyword evidence="9" id="KW-0573">Peptidoglycan synthesis</keyword>
<dbReference type="GO" id="GO:0006508">
    <property type="term" value="P:proteolysis"/>
    <property type="evidence" value="ECO:0007669"/>
    <property type="project" value="UniProtKB-KW"/>
</dbReference>
<comment type="catalytic activity">
    <reaction evidence="13">
        <text>[GlcNAc-(1-&gt;4)-Mur2Ac(oyl-L-Ala-gamma-D-Glu-L-Lys-D-Ala-D-Ala)](n)-di-trans,octa-cis-undecaprenyl diphosphate + beta-D-GlcNAc-(1-&gt;4)-Mur2Ac(oyl-L-Ala-gamma-D-Glu-L-Lys-D-Ala-D-Ala)-di-trans,octa-cis-undecaprenyl diphosphate = [GlcNAc-(1-&gt;4)-Mur2Ac(oyl-L-Ala-gamma-D-Glu-L-Lys-D-Ala-D-Ala)](n+1)-di-trans,octa-cis-undecaprenyl diphosphate + di-trans,octa-cis-undecaprenyl diphosphate + H(+)</text>
        <dbReference type="Rhea" id="RHEA:23708"/>
        <dbReference type="Rhea" id="RHEA-COMP:9602"/>
        <dbReference type="Rhea" id="RHEA-COMP:9603"/>
        <dbReference type="ChEBI" id="CHEBI:15378"/>
        <dbReference type="ChEBI" id="CHEBI:58405"/>
        <dbReference type="ChEBI" id="CHEBI:60033"/>
        <dbReference type="ChEBI" id="CHEBI:78435"/>
        <dbReference type="EC" id="2.4.99.28"/>
    </reaction>
</comment>
<feature type="domain" description="Glycosyl transferase family 51" evidence="15">
    <location>
        <begin position="70"/>
        <end position="239"/>
    </location>
</feature>
<feature type="domain" description="Penicillin-binding protein transpeptidase" evidence="14">
    <location>
        <begin position="331"/>
        <end position="613"/>
    </location>
</feature>
<evidence type="ECO:0000256" key="13">
    <source>
        <dbReference type="ARBA" id="ARBA00049902"/>
    </source>
</evidence>
<dbReference type="GO" id="GO:0008658">
    <property type="term" value="F:penicillin binding"/>
    <property type="evidence" value="ECO:0007669"/>
    <property type="project" value="InterPro"/>
</dbReference>
<evidence type="ECO:0000256" key="9">
    <source>
        <dbReference type="ARBA" id="ARBA00022984"/>
    </source>
</evidence>
<dbReference type="Proteomes" id="UP000177838">
    <property type="component" value="Unassembled WGS sequence"/>
</dbReference>
<keyword evidence="11" id="KW-0961">Cell wall biogenesis/degradation</keyword>
<comment type="catalytic activity">
    <reaction evidence="12">
        <text>Preferential cleavage: (Ac)2-L-Lys-D-Ala-|-D-Ala. Also transpeptidation of peptidyl-alanyl moieties that are N-acyl substituents of D-alanine.</text>
        <dbReference type="EC" id="3.4.16.4"/>
    </reaction>
</comment>
<gene>
    <name evidence="16" type="ORF">A2589_00355</name>
</gene>
<keyword evidence="4" id="KW-0645">Protease</keyword>
<reference evidence="16 17" key="1">
    <citation type="journal article" date="2016" name="Nat. Commun.">
        <title>Thousands of microbial genomes shed light on interconnected biogeochemical processes in an aquifer system.</title>
        <authorList>
            <person name="Anantharaman K."/>
            <person name="Brown C.T."/>
            <person name="Hug L.A."/>
            <person name="Sharon I."/>
            <person name="Castelle C.J."/>
            <person name="Probst A.J."/>
            <person name="Thomas B.C."/>
            <person name="Singh A."/>
            <person name="Wilkins M.J."/>
            <person name="Karaoz U."/>
            <person name="Brodie E.L."/>
            <person name="Williams K.H."/>
            <person name="Hubbard S.S."/>
            <person name="Banfield J.F."/>
        </authorList>
    </citation>
    <scope>NUCLEOTIDE SEQUENCE [LARGE SCALE GENOMIC DNA]</scope>
</reference>
<dbReference type="SUPFAM" id="SSF56601">
    <property type="entry name" value="beta-lactamase/transpeptidase-like"/>
    <property type="match status" value="1"/>
</dbReference>
<dbReference type="GO" id="GO:0030288">
    <property type="term" value="C:outer membrane-bounded periplasmic space"/>
    <property type="evidence" value="ECO:0007669"/>
    <property type="project" value="TreeGrafter"/>
</dbReference>
<evidence type="ECO:0000313" key="16">
    <source>
        <dbReference type="EMBL" id="OHA60118.1"/>
    </source>
</evidence>
<dbReference type="STRING" id="1802439.A2589_00355"/>
<dbReference type="GO" id="GO:0008955">
    <property type="term" value="F:peptidoglycan glycosyltransferase activity"/>
    <property type="evidence" value="ECO:0007669"/>
    <property type="project" value="UniProtKB-EC"/>
</dbReference>
<dbReference type="Gene3D" id="2.60.40.10">
    <property type="entry name" value="Immunoglobulins"/>
    <property type="match status" value="1"/>
</dbReference>
<comment type="caution">
    <text evidence="16">The sequence shown here is derived from an EMBL/GenBank/DDBJ whole genome shotgun (WGS) entry which is preliminary data.</text>
</comment>
<evidence type="ECO:0000256" key="11">
    <source>
        <dbReference type="ARBA" id="ARBA00023316"/>
    </source>
</evidence>
<dbReference type="InterPro" id="IPR013783">
    <property type="entry name" value="Ig-like_fold"/>
</dbReference>
<dbReference type="Pfam" id="PF00905">
    <property type="entry name" value="Transpeptidase"/>
    <property type="match status" value="1"/>
</dbReference>
<dbReference type="Gene3D" id="1.10.3810.10">
    <property type="entry name" value="Biosynthetic peptidoglycan transglycosylase-like"/>
    <property type="match status" value="1"/>
</dbReference>
<dbReference type="FunFam" id="1.10.3810.10:FF:000001">
    <property type="entry name" value="Penicillin-binding protein 1A"/>
    <property type="match status" value="1"/>
</dbReference>
<evidence type="ECO:0000256" key="8">
    <source>
        <dbReference type="ARBA" id="ARBA00022960"/>
    </source>
</evidence>
<dbReference type="InterPro" id="IPR050396">
    <property type="entry name" value="Glycosyltr_51/Transpeptidase"/>
</dbReference>
<accession>A0A1G2QI84</accession>
<keyword evidence="10" id="KW-0511">Multifunctional enzyme</keyword>
<protein>
    <submittedName>
        <fullName evidence="16">Uncharacterized protein</fullName>
    </submittedName>
</protein>
<comment type="similarity">
    <text evidence="2">In the N-terminal section; belongs to the glycosyltransferase 51 family.</text>
</comment>
<dbReference type="GO" id="GO:0009252">
    <property type="term" value="P:peptidoglycan biosynthetic process"/>
    <property type="evidence" value="ECO:0007669"/>
    <property type="project" value="UniProtKB-KW"/>
</dbReference>
<dbReference type="PANTHER" id="PTHR32282:SF15">
    <property type="entry name" value="PENICILLIN-BINDING PROTEIN 1C"/>
    <property type="match status" value="1"/>
</dbReference>
<evidence type="ECO:0000256" key="12">
    <source>
        <dbReference type="ARBA" id="ARBA00034000"/>
    </source>
</evidence>
<evidence type="ECO:0000256" key="4">
    <source>
        <dbReference type="ARBA" id="ARBA00022670"/>
    </source>
</evidence>
<evidence type="ECO:0000259" key="15">
    <source>
        <dbReference type="Pfam" id="PF00912"/>
    </source>
</evidence>
<keyword evidence="5" id="KW-0328">Glycosyltransferase</keyword>
<evidence type="ECO:0000256" key="1">
    <source>
        <dbReference type="ARBA" id="ARBA00007090"/>
    </source>
</evidence>
<comment type="similarity">
    <text evidence="1">In the C-terminal section; belongs to the transpeptidase family.</text>
</comment>
<dbReference type="InterPro" id="IPR001460">
    <property type="entry name" value="PCN-bd_Tpept"/>
</dbReference>
<dbReference type="PANTHER" id="PTHR32282">
    <property type="entry name" value="BINDING PROTEIN TRANSPEPTIDASE, PUTATIVE-RELATED"/>
    <property type="match status" value="1"/>
</dbReference>
<evidence type="ECO:0000256" key="2">
    <source>
        <dbReference type="ARBA" id="ARBA00007739"/>
    </source>
</evidence>
<name>A0A1G2QI84_9BACT</name>
<keyword evidence="7" id="KW-0378">Hydrolase</keyword>
<evidence type="ECO:0000256" key="3">
    <source>
        <dbReference type="ARBA" id="ARBA00022645"/>
    </source>
</evidence>
<evidence type="ECO:0000256" key="7">
    <source>
        <dbReference type="ARBA" id="ARBA00022801"/>
    </source>
</evidence>
<dbReference type="EMBL" id="MHTK01000002">
    <property type="protein sequence ID" value="OHA60118.1"/>
    <property type="molecule type" value="Genomic_DNA"/>
</dbReference>
<evidence type="ECO:0000256" key="10">
    <source>
        <dbReference type="ARBA" id="ARBA00023268"/>
    </source>
</evidence>
<evidence type="ECO:0000256" key="6">
    <source>
        <dbReference type="ARBA" id="ARBA00022679"/>
    </source>
</evidence>
<evidence type="ECO:0000256" key="5">
    <source>
        <dbReference type="ARBA" id="ARBA00022676"/>
    </source>
</evidence>
<evidence type="ECO:0000313" key="17">
    <source>
        <dbReference type="Proteomes" id="UP000177838"/>
    </source>
</evidence>
<dbReference type="AlphaFoldDB" id="A0A1G2QI84"/>